<protein>
    <submittedName>
        <fullName evidence="1">Uncharacterized protein</fullName>
    </submittedName>
</protein>
<gene>
    <name evidence="1" type="ORF">GCM10009430_47010</name>
</gene>
<reference evidence="2" key="1">
    <citation type="journal article" date="2019" name="Int. J. Syst. Evol. Microbiol.">
        <title>The Global Catalogue of Microorganisms (GCM) 10K type strain sequencing project: providing services to taxonomists for standard genome sequencing and annotation.</title>
        <authorList>
            <consortium name="The Broad Institute Genomics Platform"/>
            <consortium name="The Broad Institute Genome Sequencing Center for Infectious Disease"/>
            <person name="Wu L."/>
            <person name="Ma J."/>
        </authorList>
    </citation>
    <scope>NUCLEOTIDE SEQUENCE [LARGE SCALE GENOMIC DNA]</scope>
    <source>
        <strain evidence="2">JCM 15974</strain>
    </source>
</reference>
<accession>A0ABP3UFZ8</accession>
<evidence type="ECO:0000313" key="2">
    <source>
        <dbReference type="Proteomes" id="UP001501758"/>
    </source>
</evidence>
<keyword evidence="2" id="KW-1185">Reference proteome</keyword>
<comment type="caution">
    <text evidence="1">The sequence shown here is derived from an EMBL/GenBank/DDBJ whole genome shotgun (WGS) entry which is preliminary data.</text>
</comment>
<dbReference type="PROSITE" id="PS51257">
    <property type="entry name" value="PROKAR_LIPOPROTEIN"/>
    <property type="match status" value="1"/>
</dbReference>
<dbReference type="EMBL" id="BAAAGE010000007">
    <property type="protein sequence ID" value="GAA0733124.1"/>
    <property type="molecule type" value="Genomic_DNA"/>
</dbReference>
<dbReference type="Proteomes" id="UP001501758">
    <property type="component" value="Unassembled WGS sequence"/>
</dbReference>
<sequence length="175" mass="20028">MKKITLLLVAAIFAIGIQGCSTEEEILVEENTMDVTDAQQKNRFDMYAEWEDKVFVFYSESLSNTQKNAVRNLMKQNVYSTLTNVPSNACFNREMWDVKSHDKNLFSASGLILPKQANVTEVMDENEEDETVIIDHLNKQYYNQVSKIIIGNFKIVQYNSVNIPVPCAGYYDGFN</sequence>
<dbReference type="RefSeq" id="WP_343914697.1">
    <property type="nucleotide sequence ID" value="NZ_BAAAGE010000007.1"/>
</dbReference>
<evidence type="ECO:0000313" key="1">
    <source>
        <dbReference type="EMBL" id="GAA0733124.1"/>
    </source>
</evidence>
<proteinExistence type="predicted"/>
<name>A0ABP3UFZ8_9FLAO</name>
<organism evidence="1 2">
    <name type="scientific">Aquimarina litoralis</name>
    <dbReference type="NCBI Taxonomy" id="584605"/>
    <lineage>
        <taxon>Bacteria</taxon>
        <taxon>Pseudomonadati</taxon>
        <taxon>Bacteroidota</taxon>
        <taxon>Flavobacteriia</taxon>
        <taxon>Flavobacteriales</taxon>
        <taxon>Flavobacteriaceae</taxon>
        <taxon>Aquimarina</taxon>
    </lineage>
</organism>